<keyword evidence="3" id="KW-0653">Protein transport</keyword>
<dbReference type="GO" id="GO:0016560">
    <property type="term" value="P:protein import into peroxisome matrix, docking"/>
    <property type="evidence" value="ECO:0007669"/>
    <property type="project" value="InterPro"/>
</dbReference>
<dbReference type="OrthoDB" id="250819at2759"/>
<reference evidence="11 12" key="1">
    <citation type="journal article" date="2015" name="PLoS Pathog.">
        <title>Leptomonas seymouri: Adaptations to the Dixenous Life Cycle Analyzed by Genome Sequencing, Transcriptome Profiling and Co-infection with Leishmania donovani.</title>
        <authorList>
            <person name="Kraeva N."/>
            <person name="Butenko A."/>
            <person name="Hlavacova J."/>
            <person name="Kostygov A."/>
            <person name="Myskova J."/>
            <person name="Grybchuk D."/>
            <person name="Lestinova T."/>
            <person name="Votypka J."/>
            <person name="Volf P."/>
            <person name="Opperdoes F."/>
            <person name="Flegontov P."/>
            <person name="Lukes J."/>
            <person name="Yurchenko V."/>
        </authorList>
    </citation>
    <scope>NUCLEOTIDE SEQUENCE [LARGE SCALE GENOMIC DNA]</scope>
    <source>
        <strain evidence="11 12">ATCC 30220</strain>
    </source>
</reference>
<comment type="subcellular location">
    <subcellularLocation>
        <location evidence="8">Peroxisome membrane</location>
    </subcellularLocation>
</comment>
<keyword evidence="10" id="KW-1133">Transmembrane helix</keyword>
<feature type="region of interest" description="Disordered" evidence="9">
    <location>
        <begin position="1"/>
        <end position="40"/>
    </location>
</feature>
<keyword evidence="6" id="KW-0576">Peroxisome</keyword>
<keyword evidence="4" id="KW-0811">Translocation</keyword>
<evidence type="ECO:0000256" key="7">
    <source>
        <dbReference type="ARBA" id="ARBA00029693"/>
    </source>
</evidence>
<evidence type="ECO:0000256" key="10">
    <source>
        <dbReference type="SAM" id="Phobius"/>
    </source>
</evidence>
<proteinExistence type="inferred from homology"/>
<dbReference type="Proteomes" id="UP000038009">
    <property type="component" value="Unassembled WGS sequence"/>
</dbReference>
<dbReference type="GO" id="GO:1990429">
    <property type="term" value="C:peroxisomal importomer complex"/>
    <property type="evidence" value="ECO:0007669"/>
    <property type="project" value="TreeGrafter"/>
</dbReference>
<comment type="similarity">
    <text evidence="1">Belongs to the peroxin-13 family.</text>
</comment>
<evidence type="ECO:0000256" key="2">
    <source>
        <dbReference type="ARBA" id="ARBA00022448"/>
    </source>
</evidence>
<accession>A0A0N0P2X3</accession>
<evidence type="ECO:0000256" key="3">
    <source>
        <dbReference type="ARBA" id="ARBA00022927"/>
    </source>
</evidence>
<evidence type="ECO:0000313" key="12">
    <source>
        <dbReference type="Proteomes" id="UP000038009"/>
    </source>
</evidence>
<evidence type="ECO:0000256" key="1">
    <source>
        <dbReference type="ARBA" id="ARBA00006033"/>
    </source>
</evidence>
<dbReference type="VEuPathDB" id="TriTrypDB:Lsey_0463_0050"/>
<dbReference type="EMBL" id="LJSK01000463">
    <property type="protein sequence ID" value="KPI82997.1"/>
    <property type="molecule type" value="Genomic_DNA"/>
</dbReference>
<feature type="transmembrane region" description="Helical" evidence="10">
    <location>
        <begin position="239"/>
        <end position="257"/>
    </location>
</feature>
<keyword evidence="10" id="KW-0812">Transmembrane</keyword>
<dbReference type="GO" id="GO:0005778">
    <property type="term" value="C:peroxisomal membrane"/>
    <property type="evidence" value="ECO:0007669"/>
    <property type="project" value="UniProtKB-SubCell"/>
</dbReference>
<evidence type="ECO:0000256" key="8">
    <source>
        <dbReference type="ARBA" id="ARBA00046271"/>
    </source>
</evidence>
<gene>
    <name evidence="11" type="ORF">ABL78_7987</name>
</gene>
<evidence type="ECO:0000256" key="9">
    <source>
        <dbReference type="SAM" id="MobiDB-lite"/>
    </source>
</evidence>
<name>A0A0N0P2X3_LEPSE</name>
<evidence type="ECO:0000313" key="11">
    <source>
        <dbReference type="EMBL" id="KPI82997.1"/>
    </source>
</evidence>
<dbReference type="OMA" id="IMELWGM"/>
<evidence type="ECO:0000256" key="5">
    <source>
        <dbReference type="ARBA" id="ARBA00023136"/>
    </source>
</evidence>
<dbReference type="InterPro" id="IPR035463">
    <property type="entry name" value="Pex13"/>
</dbReference>
<dbReference type="PANTHER" id="PTHR19332:SF1">
    <property type="entry name" value="PEROXISOMAL MEMBRANE PROTEIN PEX13"/>
    <property type="match status" value="1"/>
</dbReference>
<keyword evidence="12" id="KW-1185">Reference proteome</keyword>
<keyword evidence="2" id="KW-0813">Transport</keyword>
<keyword evidence="5 10" id="KW-0472">Membrane</keyword>
<sequence length="288" mass="30525">MSHTAAGSSSTPPGSPTSATAPASPATTSLSPSASALAPLPTQSGALTTAAGTAGAATTGGALTSNANSDLANTYNNTNGYNSMGYGGMGMGMDPYGMGYGGMGMGYGGLGMGMGYGGLGMMGMGGMGMMGMGMYGMTPEAQRAQMMMMMTNSIMQLWGMFSQVMQMTLGSAVQFVGEYVGINQRLGQIEEEHLNLEERYQNRKYDLRKALADIPKEQRYVPKPPRVRKQKQPSFFRRFVVRLLRHVVFFVVAYVLARKVASWAMARSGKKLLETSTSKALLASSKLN</sequence>
<evidence type="ECO:0000256" key="6">
    <source>
        <dbReference type="ARBA" id="ARBA00023140"/>
    </source>
</evidence>
<protein>
    <recommendedName>
        <fullName evidence="7">Peroxin-13</fullName>
    </recommendedName>
</protein>
<comment type="caution">
    <text evidence="11">The sequence shown here is derived from an EMBL/GenBank/DDBJ whole genome shotgun (WGS) entry which is preliminary data.</text>
</comment>
<evidence type="ECO:0000256" key="4">
    <source>
        <dbReference type="ARBA" id="ARBA00023010"/>
    </source>
</evidence>
<dbReference type="PANTHER" id="PTHR19332">
    <property type="entry name" value="PEROXISOMAL MEMBRANE PROTEIN PEX13"/>
    <property type="match status" value="1"/>
</dbReference>
<organism evidence="11 12">
    <name type="scientific">Leptomonas seymouri</name>
    <dbReference type="NCBI Taxonomy" id="5684"/>
    <lineage>
        <taxon>Eukaryota</taxon>
        <taxon>Discoba</taxon>
        <taxon>Euglenozoa</taxon>
        <taxon>Kinetoplastea</taxon>
        <taxon>Metakinetoplastina</taxon>
        <taxon>Trypanosomatida</taxon>
        <taxon>Trypanosomatidae</taxon>
        <taxon>Leishmaniinae</taxon>
        <taxon>Leptomonas</taxon>
    </lineage>
</organism>
<dbReference type="AlphaFoldDB" id="A0A0N0P2X3"/>